<reference evidence="9" key="1">
    <citation type="submission" date="2010-05" db="EMBL/GenBank/DDBJ databases">
        <title>Complete sequence of Methylotenera sp. 301.</title>
        <authorList>
            <person name="Lucas S."/>
            <person name="Copeland A."/>
            <person name="Lapidus A."/>
            <person name="Cheng J.-F."/>
            <person name="Bruce D."/>
            <person name="Goodwin L."/>
            <person name="Pitluck S."/>
            <person name="Clum A."/>
            <person name="Land M."/>
            <person name="Hauser L."/>
            <person name="Kyrpides N."/>
            <person name="Ivanova N."/>
            <person name="Chistoservova L."/>
            <person name="Kalyuzhnaya M."/>
            <person name="Woyke T."/>
        </authorList>
    </citation>
    <scope>NUCLEOTIDE SEQUENCE [LARGE SCALE GENOMIC DNA]</scope>
    <source>
        <strain evidence="9">301</strain>
    </source>
</reference>
<evidence type="ECO:0000256" key="2">
    <source>
        <dbReference type="ARBA" id="ARBA00022908"/>
    </source>
</evidence>
<feature type="domain" description="Tyr recombinase" evidence="6">
    <location>
        <begin position="207"/>
        <end position="386"/>
    </location>
</feature>
<dbReference type="PANTHER" id="PTHR30629:SF2">
    <property type="entry name" value="PROPHAGE INTEGRASE INTS-RELATED"/>
    <property type="match status" value="1"/>
</dbReference>
<dbReference type="Pfam" id="PF13356">
    <property type="entry name" value="Arm-DNA-bind_3"/>
    <property type="match status" value="1"/>
</dbReference>
<dbReference type="EMBL" id="CP002056">
    <property type="protein sequence ID" value="ADI29530.1"/>
    <property type="molecule type" value="Genomic_DNA"/>
</dbReference>
<sequence length="408" mass="45766">MPKLAVRLTDIKVKTAKPKEKPYKLAAGRGLHLLVKTDGSKHWQFRFRFDGKENTLAIGRYPEVSLANAEKKATSSLELLAEGINPSENKKAAKASKTGALANSFEVLAREWAISYFTNKSASHKERTVRRLESYIFPWLGNKPISEITAPQILEVIKRIENLNKLETAHRTMQAASQIFRHAVQTGRALRDPTIDLRGALPAPVVKHMAAFTEPKEIAELLRAIDGFTGSFTVQCALRLSPLVFTRPSELRMAKWADIDLEANEWRYLVTKTKTMHLVPLSKQAAKLFTDLKAVSGHGEYVFQNGHDPKKPMSPAAINAALKRMGYDTQKDITAHGFRAMARTILHERLNIDPYIIEHQLAHKVPDALGAAYNRTKFIEQRTAMMQAWADYLDELKAGAKVIPLKQA</sequence>
<dbReference type="eggNOG" id="COG0582">
    <property type="taxonomic scope" value="Bacteria"/>
</dbReference>
<comment type="similarity">
    <text evidence="1">Belongs to the 'phage' integrase family.</text>
</comment>
<dbReference type="GO" id="GO:0003677">
    <property type="term" value="F:DNA binding"/>
    <property type="evidence" value="ECO:0007669"/>
    <property type="project" value="UniProtKB-UniRule"/>
</dbReference>
<dbReference type="Gene3D" id="3.30.160.390">
    <property type="entry name" value="Integrase, DNA-binding domain"/>
    <property type="match status" value="1"/>
</dbReference>
<dbReference type="PANTHER" id="PTHR30629">
    <property type="entry name" value="PROPHAGE INTEGRASE"/>
    <property type="match status" value="1"/>
</dbReference>
<reference evidence="8 9" key="2">
    <citation type="journal article" date="2011" name="J. Bacteriol.">
        <title>Genomes of three methylotrophs from a single niche uncover genetic and metabolic divergence of Methylophilaceae.</title>
        <authorList>
            <person name="Lapidus A."/>
            <person name="Clum A."/>
            <person name="Labutti K."/>
            <person name="Kaluzhnaya M.G."/>
            <person name="Lim S."/>
            <person name="Beck D.A."/>
            <person name="Glavina Del Rio T."/>
            <person name="Nolan M."/>
            <person name="Mavromatis K."/>
            <person name="Huntemann M."/>
            <person name="Lucas S."/>
            <person name="Lidstrom M.E."/>
            <person name="Ivanova N."/>
            <person name="Chistoserdova L."/>
        </authorList>
    </citation>
    <scope>NUCLEOTIDE SEQUENCE [LARGE SCALE GENOMIC DNA]</scope>
    <source>
        <strain evidence="8 9">301</strain>
    </source>
</reference>
<evidence type="ECO:0000256" key="5">
    <source>
        <dbReference type="PROSITE-ProRule" id="PRU01248"/>
    </source>
</evidence>
<dbReference type="Pfam" id="PF22022">
    <property type="entry name" value="Phage_int_M"/>
    <property type="match status" value="1"/>
</dbReference>
<protein>
    <submittedName>
        <fullName evidence="8">Integrase family protein</fullName>
    </submittedName>
</protein>
<dbReference type="GO" id="GO:0015074">
    <property type="term" value="P:DNA integration"/>
    <property type="evidence" value="ECO:0007669"/>
    <property type="project" value="UniProtKB-KW"/>
</dbReference>
<evidence type="ECO:0000256" key="4">
    <source>
        <dbReference type="ARBA" id="ARBA00023172"/>
    </source>
</evidence>
<keyword evidence="3 5" id="KW-0238">DNA-binding</keyword>
<dbReference type="PROSITE" id="PS51898">
    <property type="entry name" value="TYR_RECOMBINASE"/>
    <property type="match status" value="1"/>
</dbReference>
<dbReference type="OrthoDB" id="9775880at2"/>
<dbReference type="Proteomes" id="UP000000383">
    <property type="component" value="Chromosome"/>
</dbReference>
<evidence type="ECO:0000313" key="8">
    <source>
        <dbReference type="EMBL" id="ADI29530.1"/>
    </source>
</evidence>
<dbReference type="InterPro" id="IPR050808">
    <property type="entry name" value="Phage_Integrase"/>
</dbReference>
<dbReference type="CDD" id="cd00801">
    <property type="entry name" value="INT_P4_C"/>
    <property type="match status" value="1"/>
</dbReference>
<organism evidence="8 9">
    <name type="scientific">Methylotenera versatilis (strain 301)</name>
    <dbReference type="NCBI Taxonomy" id="666681"/>
    <lineage>
        <taxon>Bacteria</taxon>
        <taxon>Pseudomonadati</taxon>
        <taxon>Pseudomonadota</taxon>
        <taxon>Betaproteobacteria</taxon>
        <taxon>Nitrosomonadales</taxon>
        <taxon>Methylophilaceae</taxon>
        <taxon>Methylotenera</taxon>
    </lineage>
</organism>
<dbReference type="GO" id="GO:0006310">
    <property type="term" value="P:DNA recombination"/>
    <property type="evidence" value="ECO:0007669"/>
    <property type="project" value="UniProtKB-KW"/>
</dbReference>
<keyword evidence="9" id="KW-1185">Reference proteome</keyword>
<proteinExistence type="inferred from homology"/>
<dbReference type="AlphaFoldDB" id="D7DHJ5"/>
<gene>
    <name evidence="8" type="ordered locus">M301_1146</name>
</gene>
<evidence type="ECO:0000256" key="3">
    <source>
        <dbReference type="ARBA" id="ARBA00023125"/>
    </source>
</evidence>
<evidence type="ECO:0000313" key="9">
    <source>
        <dbReference type="Proteomes" id="UP000000383"/>
    </source>
</evidence>
<evidence type="ECO:0000259" key="7">
    <source>
        <dbReference type="PROSITE" id="PS51900"/>
    </source>
</evidence>
<dbReference type="InterPro" id="IPR053876">
    <property type="entry name" value="Phage_int_M"/>
</dbReference>
<dbReference type="HOGENOM" id="CLU_027562_0_0_4"/>
<dbReference type="PROSITE" id="PS51900">
    <property type="entry name" value="CB"/>
    <property type="match status" value="1"/>
</dbReference>
<dbReference type="SUPFAM" id="SSF56349">
    <property type="entry name" value="DNA breaking-rejoining enzymes"/>
    <property type="match status" value="1"/>
</dbReference>
<dbReference type="Gene3D" id="1.10.150.130">
    <property type="match status" value="1"/>
</dbReference>
<name>D7DHJ5_METV0</name>
<evidence type="ECO:0000256" key="1">
    <source>
        <dbReference type="ARBA" id="ARBA00008857"/>
    </source>
</evidence>
<accession>D7DHJ5</accession>
<dbReference type="KEGG" id="meh:M301_1146"/>
<feature type="domain" description="Core-binding (CB)" evidence="7">
    <location>
        <begin position="103"/>
        <end position="184"/>
    </location>
</feature>
<dbReference type="InterPro" id="IPR044068">
    <property type="entry name" value="CB"/>
</dbReference>
<evidence type="ECO:0000259" key="6">
    <source>
        <dbReference type="PROSITE" id="PS51898"/>
    </source>
</evidence>
<keyword evidence="2" id="KW-0229">DNA integration</keyword>
<dbReference type="InterPro" id="IPR013762">
    <property type="entry name" value="Integrase-like_cat_sf"/>
</dbReference>
<dbReference type="InterPro" id="IPR038488">
    <property type="entry name" value="Integrase_DNA-bd_sf"/>
</dbReference>
<dbReference type="InterPro" id="IPR011010">
    <property type="entry name" value="DNA_brk_join_enz"/>
</dbReference>
<dbReference type="InterPro" id="IPR025166">
    <property type="entry name" value="Integrase_DNA_bind_dom"/>
</dbReference>
<dbReference type="Pfam" id="PF00589">
    <property type="entry name" value="Phage_integrase"/>
    <property type="match status" value="1"/>
</dbReference>
<dbReference type="RefSeq" id="WP_013147846.1">
    <property type="nucleotide sequence ID" value="NC_014207.1"/>
</dbReference>
<dbReference type="InterPro" id="IPR010998">
    <property type="entry name" value="Integrase_recombinase_N"/>
</dbReference>
<dbReference type="Gene3D" id="1.10.443.10">
    <property type="entry name" value="Intergrase catalytic core"/>
    <property type="match status" value="1"/>
</dbReference>
<dbReference type="InterPro" id="IPR002104">
    <property type="entry name" value="Integrase_catalytic"/>
</dbReference>
<keyword evidence="4" id="KW-0233">DNA recombination</keyword>